<dbReference type="EMBL" id="JAHRHJ020001788">
    <property type="protein sequence ID" value="KAH9293044.1"/>
    <property type="molecule type" value="Genomic_DNA"/>
</dbReference>
<proteinExistence type="predicted"/>
<dbReference type="InterPro" id="IPR032706">
    <property type="entry name" value="Spt6_HHH"/>
</dbReference>
<dbReference type="PANTHER" id="PTHR10145:SF6">
    <property type="entry name" value="TRANSCRIPTION ELONGATION FACTOR SPT6"/>
    <property type="match status" value="1"/>
</dbReference>
<evidence type="ECO:0000313" key="2">
    <source>
        <dbReference type="EMBL" id="KAH9293044.1"/>
    </source>
</evidence>
<gene>
    <name evidence="2" type="ORF">KI387_041751</name>
</gene>
<dbReference type="Gene3D" id="1.10.10.2740">
    <property type="entry name" value="Spt6, Death-like domain"/>
    <property type="match status" value="1"/>
</dbReference>
<reference evidence="2 3" key="1">
    <citation type="journal article" date="2021" name="Nat. Plants">
        <title>The Taxus genome provides insights into paclitaxel biosynthesis.</title>
        <authorList>
            <person name="Xiong X."/>
            <person name="Gou J."/>
            <person name="Liao Q."/>
            <person name="Li Y."/>
            <person name="Zhou Q."/>
            <person name="Bi G."/>
            <person name="Li C."/>
            <person name="Du R."/>
            <person name="Wang X."/>
            <person name="Sun T."/>
            <person name="Guo L."/>
            <person name="Liang H."/>
            <person name="Lu P."/>
            <person name="Wu Y."/>
            <person name="Zhang Z."/>
            <person name="Ro D.K."/>
            <person name="Shang Y."/>
            <person name="Huang S."/>
            <person name="Yan J."/>
        </authorList>
    </citation>
    <scope>NUCLEOTIDE SEQUENCE [LARGE SCALE GENOMIC DNA]</scope>
    <source>
        <strain evidence="2">Ta-2019</strain>
    </source>
</reference>
<organism evidence="2 3">
    <name type="scientific">Taxus chinensis</name>
    <name type="common">Chinese yew</name>
    <name type="synonym">Taxus wallichiana var. chinensis</name>
    <dbReference type="NCBI Taxonomy" id="29808"/>
    <lineage>
        <taxon>Eukaryota</taxon>
        <taxon>Viridiplantae</taxon>
        <taxon>Streptophyta</taxon>
        <taxon>Embryophyta</taxon>
        <taxon>Tracheophyta</taxon>
        <taxon>Spermatophyta</taxon>
        <taxon>Pinopsida</taxon>
        <taxon>Pinidae</taxon>
        <taxon>Conifers II</taxon>
        <taxon>Cupressales</taxon>
        <taxon>Taxaceae</taxon>
        <taxon>Taxus</taxon>
    </lineage>
</organism>
<dbReference type="FunFam" id="1.10.150.850:FF:000001">
    <property type="entry name" value="Transcription elongation factor spt6"/>
    <property type="match status" value="1"/>
</dbReference>
<dbReference type="AlphaFoldDB" id="A0AA38C9E2"/>
<evidence type="ECO:0000313" key="3">
    <source>
        <dbReference type="Proteomes" id="UP000824469"/>
    </source>
</evidence>
<dbReference type="GO" id="GO:0034728">
    <property type="term" value="P:nucleosome organization"/>
    <property type="evidence" value="ECO:0007669"/>
    <property type="project" value="TreeGrafter"/>
</dbReference>
<dbReference type="SUPFAM" id="SSF47781">
    <property type="entry name" value="RuvA domain 2-like"/>
    <property type="match status" value="1"/>
</dbReference>
<dbReference type="InterPro" id="IPR017072">
    <property type="entry name" value="TF_Spt6"/>
</dbReference>
<sequence>IVRCAVALGRYLQNPVAMVATLCGPHREILSLKLHLLEHFLSKDDRYEAVEQVMITLTNQVGIDINLAAFHEWMLAPLQFVAGLGPRKAASIQRAILRAGWVFSRRELLTTLGAMKRLVFINAAGFLRVRGIGQAVPGNHVMDPLDDTRIHLESYELAKKWLKMSVVKMWGRI</sequence>
<feature type="non-terminal residue" evidence="2">
    <location>
        <position position="1"/>
    </location>
</feature>
<dbReference type="OMA" id="GKEMLSW"/>
<name>A0AA38C9E2_TAXCH</name>
<accession>A0AA38C9E2</accession>
<dbReference type="InterPro" id="IPR010994">
    <property type="entry name" value="RuvA_2-like"/>
</dbReference>
<dbReference type="GO" id="GO:0042393">
    <property type="term" value="F:histone binding"/>
    <property type="evidence" value="ECO:0007669"/>
    <property type="project" value="TreeGrafter"/>
</dbReference>
<dbReference type="GO" id="GO:0031491">
    <property type="term" value="F:nucleosome binding"/>
    <property type="evidence" value="ECO:0007669"/>
    <property type="project" value="TreeGrafter"/>
</dbReference>
<evidence type="ECO:0000259" key="1">
    <source>
        <dbReference type="Pfam" id="PF14635"/>
    </source>
</evidence>
<dbReference type="PANTHER" id="PTHR10145">
    <property type="entry name" value="TRANSCRIPTION ELONGATION FACTOR SPT6"/>
    <property type="match status" value="1"/>
</dbReference>
<feature type="domain" description="Transcription elongation factor Spt6 helix-hairpin-helix motif" evidence="1">
    <location>
        <begin position="27"/>
        <end position="129"/>
    </location>
</feature>
<keyword evidence="3" id="KW-1185">Reference proteome</keyword>
<dbReference type="GO" id="GO:0008023">
    <property type="term" value="C:transcription elongation factor complex"/>
    <property type="evidence" value="ECO:0007669"/>
    <property type="project" value="TreeGrafter"/>
</dbReference>
<dbReference type="Gene3D" id="1.10.150.850">
    <property type="entry name" value="Spt6, helix-hairpin-helix domain"/>
    <property type="match status" value="1"/>
</dbReference>
<protein>
    <recommendedName>
        <fullName evidence="1">Transcription elongation factor Spt6 helix-hairpin-helix motif domain-containing protein</fullName>
    </recommendedName>
</protein>
<dbReference type="Proteomes" id="UP000824469">
    <property type="component" value="Unassembled WGS sequence"/>
</dbReference>
<dbReference type="GO" id="GO:0140673">
    <property type="term" value="P:transcription elongation-coupled chromatin remodeling"/>
    <property type="evidence" value="ECO:0007669"/>
    <property type="project" value="InterPro"/>
</dbReference>
<comment type="caution">
    <text evidence="2">The sequence shown here is derived from an EMBL/GenBank/DDBJ whole genome shotgun (WGS) entry which is preliminary data.</text>
</comment>
<dbReference type="Pfam" id="PF14635">
    <property type="entry name" value="HHH_7"/>
    <property type="match status" value="1"/>
</dbReference>
<dbReference type="InterPro" id="IPR042066">
    <property type="entry name" value="Spt6_death-like"/>
</dbReference>